<dbReference type="OrthoDB" id="10483756at2759"/>
<gene>
    <name evidence="2" type="ORF">CURHAP_LOCUS44922</name>
    <name evidence="3" type="ORF">ORAREDHAP_LOCUS44258</name>
</gene>
<proteinExistence type="predicted"/>
<evidence type="ECO:0000313" key="5">
    <source>
        <dbReference type="Proteomes" id="UP000507245"/>
    </source>
</evidence>
<sequence length="120" mass="13336">MKKPVQVYVTSVLKACRKNNLNVFGNTSSSSSPSPPQLNIKRVAAPPPPPPPSVALPQLPRYKPKCDMTSELFSSYGNPCLDLFHNVLPDGYMEFHFRDIIMPCSETDMYLKQLPGPSEV</sequence>
<dbReference type="EMBL" id="CAEKDK010000007">
    <property type="protein sequence ID" value="CAB4287106.1"/>
    <property type="molecule type" value="Genomic_DNA"/>
</dbReference>
<dbReference type="Proteomes" id="UP000507245">
    <property type="component" value="Unassembled WGS sequence"/>
</dbReference>
<reference evidence="2 4" key="2">
    <citation type="submission" date="2020-05" db="EMBL/GenBank/DDBJ databases">
        <authorList>
            <person name="Campoy J."/>
            <person name="Schneeberger K."/>
            <person name="Spophaly S."/>
        </authorList>
    </citation>
    <scope>NUCLEOTIDE SEQUENCE [LARGE SCALE GENOMIC DNA]</scope>
    <source>
        <strain evidence="2">PruArmRojPasFocal</strain>
    </source>
</reference>
<dbReference type="Proteomes" id="UP000507222">
    <property type="component" value="Unassembled WGS sequence"/>
</dbReference>
<evidence type="ECO:0000313" key="3">
    <source>
        <dbReference type="EMBL" id="CAB4317478.1"/>
    </source>
</evidence>
<evidence type="ECO:0000313" key="4">
    <source>
        <dbReference type="Proteomes" id="UP000507222"/>
    </source>
</evidence>
<evidence type="ECO:0000256" key="1">
    <source>
        <dbReference type="SAM" id="MobiDB-lite"/>
    </source>
</evidence>
<protein>
    <submittedName>
        <fullName evidence="2">Uncharacterized protein</fullName>
    </submittedName>
</protein>
<name>A0A6J5VDT1_PRUAR</name>
<dbReference type="EMBL" id="CAEKKB010000007">
    <property type="protein sequence ID" value="CAB4317478.1"/>
    <property type="molecule type" value="Genomic_DNA"/>
</dbReference>
<accession>A0A6J5VDT1</accession>
<keyword evidence="5" id="KW-1185">Reference proteome</keyword>
<organism evidence="2 4">
    <name type="scientific">Prunus armeniaca</name>
    <name type="common">Apricot</name>
    <name type="synonym">Armeniaca vulgaris</name>
    <dbReference type="NCBI Taxonomy" id="36596"/>
    <lineage>
        <taxon>Eukaryota</taxon>
        <taxon>Viridiplantae</taxon>
        <taxon>Streptophyta</taxon>
        <taxon>Embryophyta</taxon>
        <taxon>Tracheophyta</taxon>
        <taxon>Spermatophyta</taxon>
        <taxon>Magnoliopsida</taxon>
        <taxon>eudicotyledons</taxon>
        <taxon>Gunneridae</taxon>
        <taxon>Pentapetalae</taxon>
        <taxon>rosids</taxon>
        <taxon>fabids</taxon>
        <taxon>Rosales</taxon>
        <taxon>Rosaceae</taxon>
        <taxon>Amygdaloideae</taxon>
        <taxon>Amygdaleae</taxon>
        <taxon>Prunus</taxon>
    </lineage>
</organism>
<dbReference type="AlphaFoldDB" id="A0A6J5VDT1"/>
<reference evidence="5" key="1">
    <citation type="journal article" date="2020" name="Genome Biol.">
        <title>Gamete binning: chromosome-level and haplotype-resolved genome assembly enabled by high-throughput single-cell sequencing of gamete genomes.</title>
        <authorList>
            <person name="Campoy J.A."/>
            <person name="Sun H."/>
            <person name="Goel M."/>
            <person name="Jiao W.-B."/>
            <person name="Folz-Donahue K."/>
            <person name="Wang N."/>
            <person name="Rubio M."/>
            <person name="Liu C."/>
            <person name="Kukat C."/>
            <person name="Ruiz D."/>
            <person name="Huettel B."/>
            <person name="Schneeberger K."/>
        </authorList>
    </citation>
    <scope>NUCLEOTIDE SEQUENCE [LARGE SCALE GENOMIC DNA]</scope>
    <source>
        <strain evidence="5">cv. Rojo Pasion</strain>
    </source>
</reference>
<evidence type="ECO:0000313" key="2">
    <source>
        <dbReference type="EMBL" id="CAB4287106.1"/>
    </source>
</evidence>
<feature type="region of interest" description="Disordered" evidence="1">
    <location>
        <begin position="24"/>
        <end position="52"/>
    </location>
</feature>